<organism evidence="5 6">
    <name type="scientific">Polarella glacialis</name>
    <name type="common">Dinoflagellate</name>
    <dbReference type="NCBI Taxonomy" id="89957"/>
    <lineage>
        <taxon>Eukaryota</taxon>
        <taxon>Sar</taxon>
        <taxon>Alveolata</taxon>
        <taxon>Dinophyceae</taxon>
        <taxon>Suessiales</taxon>
        <taxon>Suessiaceae</taxon>
        <taxon>Polarella</taxon>
    </lineage>
</organism>
<dbReference type="PROSITE" id="PS50088">
    <property type="entry name" value="ANK_REPEAT"/>
    <property type="match status" value="3"/>
</dbReference>
<feature type="repeat" description="ANK" evidence="3">
    <location>
        <begin position="388"/>
        <end position="420"/>
    </location>
</feature>
<dbReference type="PROSITE" id="PS50297">
    <property type="entry name" value="ANK_REP_REGION"/>
    <property type="match status" value="3"/>
</dbReference>
<feature type="compositionally biased region" description="Acidic residues" evidence="4">
    <location>
        <begin position="456"/>
        <end position="466"/>
    </location>
</feature>
<proteinExistence type="predicted"/>
<feature type="repeat" description="ANK" evidence="3">
    <location>
        <begin position="322"/>
        <end position="354"/>
    </location>
</feature>
<dbReference type="Pfam" id="PF12796">
    <property type="entry name" value="Ank_2"/>
    <property type="match status" value="2"/>
</dbReference>
<dbReference type="InterPro" id="IPR036770">
    <property type="entry name" value="Ankyrin_rpt-contain_sf"/>
</dbReference>
<dbReference type="EMBL" id="CAJNNW010036479">
    <property type="protein sequence ID" value="CAE8734794.1"/>
    <property type="molecule type" value="Genomic_DNA"/>
</dbReference>
<dbReference type="GO" id="GO:0085020">
    <property type="term" value="P:protein K6-linked ubiquitination"/>
    <property type="evidence" value="ECO:0007669"/>
    <property type="project" value="TreeGrafter"/>
</dbReference>
<accession>A0A813LPD5</accession>
<evidence type="ECO:0000256" key="3">
    <source>
        <dbReference type="PROSITE-ProRule" id="PRU00023"/>
    </source>
</evidence>
<dbReference type="PRINTS" id="PR01415">
    <property type="entry name" value="ANKYRIN"/>
</dbReference>
<comment type="caution">
    <text evidence="5">The sequence shown here is derived from an EMBL/GenBank/DDBJ whole genome shotgun (WGS) entry which is preliminary data.</text>
</comment>
<evidence type="ECO:0000313" key="5">
    <source>
        <dbReference type="EMBL" id="CAE8734794.1"/>
    </source>
</evidence>
<dbReference type="GO" id="GO:0004842">
    <property type="term" value="F:ubiquitin-protein transferase activity"/>
    <property type="evidence" value="ECO:0007669"/>
    <property type="project" value="TreeGrafter"/>
</dbReference>
<sequence length="484" mass="54096">MCVVSWLGDGLGFVSKDFADLFRDLNGDLANKDPIELKPPYRVHRAPSRAEDVSVRFYPMGILVIKIRMAGDRLSIDEIARGEYMKWAIVESLAEALTKLVKVKVKPDSVLFCADEIEILDVQMPYMGDRLWQFCEFRFEYNLRTNSEEEAEKVVRTAFDRMVDFEAEFCKALEMKFREIYHLTVLHLINKRYGVTDGRPIWDQLALFEAATENDTATIIKLVDQGADVNATQKAAQFPSKRLDEERHFSVVALGRTPLLAAAEEGHLEALRLLLAAKADVNFRDTSGFHALYLGAGAPANAEEVVNLLLSHNADVNLANNIGYTPLHNACGCGEAASIRTLLQARGDLNLKSKTGAAPVHVAVINDQPSSVQVLREFNANLDMPAFGGNTPVHEAVMQNNPDIIQQLFDLKADINVESGPDHGFATPLRMAIDRKKKKAMKKLQELSAVEHVDHEYEDSSEDEYEPIGAGEYRPRLRVKGRQT</sequence>
<evidence type="ECO:0000256" key="1">
    <source>
        <dbReference type="ARBA" id="ARBA00022737"/>
    </source>
</evidence>
<dbReference type="SUPFAM" id="SSF48403">
    <property type="entry name" value="Ankyrin repeat"/>
    <property type="match status" value="1"/>
</dbReference>
<gene>
    <name evidence="5" type="ORF">PGLA2088_LOCUS47490</name>
</gene>
<dbReference type="InterPro" id="IPR002110">
    <property type="entry name" value="Ankyrin_rpt"/>
</dbReference>
<dbReference type="Proteomes" id="UP000626109">
    <property type="component" value="Unassembled WGS sequence"/>
</dbReference>
<feature type="region of interest" description="Disordered" evidence="4">
    <location>
        <begin position="453"/>
        <end position="484"/>
    </location>
</feature>
<keyword evidence="2 3" id="KW-0040">ANK repeat</keyword>
<dbReference type="AlphaFoldDB" id="A0A813LPD5"/>
<protein>
    <submittedName>
        <fullName evidence="5">Uncharacterized protein</fullName>
    </submittedName>
</protein>
<dbReference type="SMART" id="SM00248">
    <property type="entry name" value="ANK"/>
    <property type="match status" value="7"/>
</dbReference>
<evidence type="ECO:0000256" key="2">
    <source>
        <dbReference type="ARBA" id="ARBA00023043"/>
    </source>
</evidence>
<dbReference type="Gene3D" id="1.25.40.20">
    <property type="entry name" value="Ankyrin repeat-containing domain"/>
    <property type="match status" value="2"/>
</dbReference>
<dbReference type="PANTHER" id="PTHR24171">
    <property type="entry name" value="ANKYRIN REPEAT DOMAIN-CONTAINING PROTEIN 39-RELATED"/>
    <property type="match status" value="1"/>
</dbReference>
<evidence type="ECO:0000256" key="4">
    <source>
        <dbReference type="SAM" id="MobiDB-lite"/>
    </source>
</evidence>
<reference evidence="5" key="1">
    <citation type="submission" date="2021-02" db="EMBL/GenBank/DDBJ databases">
        <authorList>
            <person name="Dougan E. K."/>
            <person name="Rhodes N."/>
            <person name="Thang M."/>
            <person name="Chan C."/>
        </authorList>
    </citation>
    <scope>NUCLEOTIDE SEQUENCE</scope>
</reference>
<evidence type="ECO:0000313" key="6">
    <source>
        <dbReference type="Proteomes" id="UP000626109"/>
    </source>
</evidence>
<feature type="repeat" description="ANK" evidence="3">
    <location>
        <begin position="254"/>
        <end position="286"/>
    </location>
</feature>
<dbReference type="PANTHER" id="PTHR24171:SF8">
    <property type="entry name" value="BRCA1-ASSOCIATED RING DOMAIN PROTEIN 1"/>
    <property type="match status" value="1"/>
</dbReference>
<name>A0A813LPD5_POLGL</name>
<keyword evidence="1" id="KW-0677">Repeat</keyword>